<dbReference type="Proteomes" id="UP000007305">
    <property type="component" value="Chromosome 1"/>
</dbReference>
<dbReference type="Pfam" id="PF03321">
    <property type="entry name" value="GH3"/>
    <property type="match status" value="1"/>
</dbReference>
<feature type="compositionally biased region" description="Low complexity" evidence="1">
    <location>
        <begin position="491"/>
        <end position="505"/>
    </location>
</feature>
<feature type="region of interest" description="Disordered" evidence="1">
    <location>
        <begin position="403"/>
        <end position="591"/>
    </location>
</feature>
<feature type="compositionally biased region" description="Low complexity" evidence="1">
    <location>
        <begin position="527"/>
        <end position="542"/>
    </location>
</feature>
<feature type="compositionally biased region" description="Basic residues" evidence="1">
    <location>
        <begin position="325"/>
        <end position="342"/>
    </location>
</feature>
<protein>
    <submittedName>
        <fullName evidence="3">Uncharacterized protein</fullName>
    </submittedName>
</protein>
<evidence type="ECO:0000256" key="1">
    <source>
        <dbReference type="SAM" id="MobiDB-lite"/>
    </source>
</evidence>
<dbReference type="InterPro" id="IPR004993">
    <property type="entry name" value="GH3"/>
</dbReference>
<evidence type="ECO:0000313" key="3">
    <source>
        <dbReference type="EnsemblPlants" id="Zm00001eb020510_P001"/>
    </source>
</evidence>
<dbReference type="PANTHER" id="PTHR31901">
    <property type="entry name" value="GH3 DOMAIN-CONTAINING PROTEIN"/>
    <property type="match status" value="1"/>
</dbReference>
<dbReference type="PANTHER" id="PTHR31901:SF62">
    <property type="match status" value="1"/>
</dbReference>
<proteinExistence type="evidence at protein level"/>
<accession>A0A804LM26</accession>
<feature type="compositionally biased region" description="Basic residues" evidence="1">
    <location>
        <begin position="304"/>
        <end position="315"/>
    </location>
</feature>
<evidence type="ECO:0000256" key="2">
    <source>
        <dbReference type="SAM" id="Phobius"/>
    </source>
</evidence>
<dbReference type="Gramene" id="Zm00001eb020510_T001">
    <property type="protein sequence ID" value="Zm00001eb020510_P001"/>
    <property type="gene ID" value="Zm00001eb020510"/>
</dbReference>
<feature type="region of interest" description="Disordered" evidence="1">
    <location>
        <begin position="282"/>
        <end position="356"/>
    </location>
</feature>
<evidence type="ECO:0007829" key="5">
    <source>
        <dbReference type="PeptideAtlas" id="A0A804LM26"/>
    </source>
</evidence>
<feature type="transmembrane region" description="Helical" evidence="2">
    <location>
        <begin position="120"/>
        <end position="140"/>
    </location>
</feature>
<reference evidence="3" key="2">
    <citation type="submission" date="2019-07" db="EMBL/GenBank/DDBJ databases">
        <authorList>
            <person name="Seetharam A."/>
            <person name="Woodhouse M."/>
            <person name="Cannon E."/>
        </authorList>
    </citation>
    <scope>NUCLEOTIDE SEQUENCE [LARGE SCALE GENOMIC DNA]</scope>
    <source>
        <strain evidence="3">cv. B73</strain>
    </source>
</reference>
<organism evidence="3 4">
    <name type="scientific">Zea mays</name>
    <name type="common">Maize</name>
    <dbReference type="NCBI Taxonomy" id="4577"/>
    <lineage>
        <taxon>Eukaryota</taxon>
        <taxon>Viridiplantae</taxon>
        <taxon>Streptophyta</taxon>
        <taxon>Embryophyta</taxon>
        <taxon>Tracheophyta</taxon>
        <taxon>Spermatophyta</taxon>
        <taxon>Magnoliopsida</taxon>
        <taxon>Liliopsida</taxon>
        <taxon>Poales</taxon>
        <taxon>Poaceae</taxon>
        <taxon>PACMAD clade</taxon>
        <taxon>Panicoideae</taxon>
        <taxon>Andropogonodae</taxon>
        <taxon>Andropogoneae</taxon>
        <taxon>Tripsacinae</taxon>
        <taxon>Zea</taxon>
    </lineage>
</organism>
<evidence type="ECO:0000313" key="4">
    <source>
        <dbReference type="Proteomes" id="UP000007305"/>
    </source>
</evidence>
<keyword evidence="2" id="KW-1133">Transmembrane helix</keyword>
<keyword evidence="2" id="KW-0472">Membrane</keyword>
<dbReference type="EnsemblPlants" id="Zm00001eb020510_T001">
    <property type="protein sequence ID" value="Zm00001eb020510_P001"/>
    <property type="gene ID" value="Zm00001eb020510"/>
</dbReference>
<keyword evidence="5" id="KW-1267">Proteomics identification</keyword>
<keyword evidence="2" id="KW-0812">Transmembrane</keyword>
<reference evidence="3" key="3">
    <citation type="submission" date="2021-05" db="UniProtKB">
        <authorList>
            <consortium name="EnsemblPlants"/>
        </authorList>
    </citation>
    <scope>IDENTIFICATION</scope>
    <source>
        <strain evidence="3">cv. B73</strain>
    </source>
</reference>
<keyword evidence="4" id="KW-1185">Reference proteome</keyword>
<feature type="transmembrane region" description="Helical" evidence="2">
    <location>
        <begin position="663"/>
        <end position="681"/>
    </location>
</feature>
<name>A0A804LM26_MAIZE</name>
<reference evidence="4" key="1">
    <citation type="submission" date="2015-12" db="EMBL/GenBank/DDBJ databases">
        <title>Update maize B73 reference genome by single molecule sequencing technologies.</title>
        <authorList>
            <consortium name="Maize Genome Sequencing Project"/>
            <person name="Ware D."/>
        </authorList>
    </citation>
    <scope>NUCLEOTIDE SEQUENCE [LARGE SCALE GENOMIC DNA]</scope>
    <source>
        <strain evidence="4">cv. B73</strain>
    </source>
</reference>
<dbReference type="AlphaFoldDB" id="A0A804LM26"/>
<sequence length="687" mass="73735">MAVMTDMPAATALRAPAPAPAGCDGQKDAEKLRFIEEMTSDVDAVQERVLAEILARNAGTEYLARCGLAGATDRAAFRAKVPVVTYEDLQPDIQRIANGDRSPILSAHPISEFLTRYAHFFYSLGFLPVLGVDVALYNWIRSLPFLMKLWDFGRRAQADANYQGGARPAPAAVQPPYARHEPVPAGAGQGQGALLPVRQVGDDDARRADGAARADELLQERALQEPAVRPVPRLHEPHGGHPVRRRVPEHVRADGVRAVPAPRRAPRGRRLRVGPAARHPLPAAALGAARRRHRVRVADPARGRPVRPGRRRARAPRGPGAGALRPRRVLPRRLGGHRHPRVAQHPVPGRDRHRRDAAVHPHPGVLQRRPPHGVHNVRLLRVLLRAEPPAHVPPVGGVLHHHAQHGLLRVPPRGRGERRGPRRRGAAGGPGPRGGRARVRAGDHHVRGAVPVPRRRHPARGRLPQRGAAVPVRAPQERAAVHRVRQDRRGGAAARRGPRVGAAPRALRRRRGGGGVHEPRLHPQHPGPLRHLLGAAGHHQGQQAGGGAGRGGRRAGALLPGDGGGAQLGVSTEPRGGRIHRAAGDPGGPVGHVRGAHGLRHFPRRVHQPVQGAPLRLLPAHRGAARLPRRVAPLQPGAAALGASCSPVVRLDRGAASRSPLDWSHLVVVAAAALAFVFFFWSCQAGQ</sequence>